<gene>
    <name evidence="7" type="ORF">PILCRDRAFT_762509</name>
</gene>
<proteinExistence type="predicted"/>
<dbReference type="Proteomes" id="UP000054166">
    <property type="component" value="Unassembled WGS sequence"/>
</dbReference>
<keyword evidence="3" id="KW-0418">Kinase</keyword>
<dbReference type="GO" id="GO:0005524">
    <property type="term" value="F:ATP binding"/>
    <property type="evidence" value="ECO:0007669"/>
    <property type="project" value="UniProtKB-KW"/>
</dbReference>
<keyword evidence="4" id="KW-0067">ATP-binding</keyword>
<feature type="compositionally biased region" description="Polar residues" evidence="5">
    <location>
        <begin position="825"/>
        <end position="857"/>
    </location>
</feature>
<dbReference type="STRING" id="765440.A0A0C3C0S7"/>
<feature type="compositionally biased region" description="Polar residues" evidence="5">
    <location>
        <begin position="701"/>
        <end position="729"/>
    </location>
</feature>
<organism evidence="7 8">
    <name type="scientific">Piloderma croceum (strain F 1598)</name>
    <dbReference type="NCBI Taxonomy" id="765440"/>
    <lineage>
        <taxon>Eukaryota</taxon>
        <taxon>Fungi</taxon>
        <taxon>Dikarya</taxon>
        <taxon>Basidiomycota</taxon>
        <taxon>Agaricomycotina</taxon>
        <taxon>Agaricomycetes</taxon>
        <taxon>Agaricomycetidae</taxon>
        <taxon>Atheliales</taxon>
        <taxon>Atheliaceae</taxon>
        <taxon>Piloderma</taxon>
    </lineage>
</organism>
<feature type="domain" description="Protein kinase" evidence="6">
    <location>
        <begin position="237"/>
        <end position="514"/>
    </location>
</feature>
<keyword evidence="8" id="KW-1185">Reference proteome</keyword>
<dbReference type="InterPro" id="IPR008266">
    <property type="entry name" value="Tyr_kinase_AS"/>
</dbReference>
<evidence type="ECO:0000256" key="3">
    <source>
        <dbReference type="ARBA" id="ARBA00022777"/>
    </source>
</evidence>
<reference evidence="8" key="2">
    <citation type="submission" date="2015-01" db="EMBL/GenBank/DDBJ databases">
        <title>Evolutionary Origins and Diversification of the Mycorrhizal Mutualists.</title>
        <authorList>
            <consortium name="DOE Joint Genome Institute"/>
            <consortium name="Mycorrhizal Genomics Consortium"/>
            <person name="Kohler A."/>
            <person name="Kuo A."/>
            <person name="Nagy L.G."/>
            <person name="Floudas D."/>
            <person name="Copeland A."/>
            <person name="Barry K.W."/>
            <person name="Cichocki N."/>
            <person name="Veneault-Fourrey C."/>
            <person name="LaButti K."/>
            <person name="Lindquist E.A."/>
            <person name="Lipzen A."/>
            <person name="Lundell T."/>
            <person name="Morin E."/>
            <person name="Murat C."/>
            <person name="Riley R."/>
            <person name="Ohm R."/>
            <person name="Sun H."/>
            <person name="Tunlid A."/>
            <person name="Henrissat B."/>
            <person name="Grigoriev I.V."/>
            <person name="Hibbett D.S."/>
            <person name="Martin F."/>
        </authorList>
    </citation>
    <scope>NUCLEOTIDE SEQUENCE [LARGE SCALE GENOMIC DNA]</scope>
    <source>
        <strain evidence="8">F 1598</strain>
    </source>
</reference>
<dbReference type="OrthoDB" id="4062651at2759"/>
<feature type="compositionally biased region" description="Polar residues" evidence="5">
    <location>
        <begin position="885"/>
        <end position="894"/>
    </location>
</feature>
<dbReference type="HOGENOM" id="CLU_323401_0_0_1"/>
<keyword evidence="1" id="KW-0808">Transferase</keyword>
<dbReference type="Gene3D" id="1.10.510.10">
    <property type="entry name" value="Transferase(Phosphotransferase) domain 1"/>
    <property type="match status" value="1"/>
</dbReference>
<dbReference type="Pfam" id="PF07714">
    <property type="entry name" value="PK_Tyr_Ser-Thr"/>
    <property type="match status" value="1"/>
</dbReference>
<evidence type="ECO:0000256" key="4">
    <source>
        <dbReference type="ARBA" id="ARBA00022840"/>
    </source>
</evidence>
<keyword evidence="2" id="KW-0547">Nucleotide-binding</keyword>
<dbReference type="InterPro" id="IPR000719">
    <property type="entry name" value="Prot_kinase_dom"/>
</dbReference>
<feature type="compositionally biased region" description="Basic and acidic residues" evidence="5">
    <location>
        <begin position="863"/>
        <end position="872"/>
    </location>
</feature>
<evidence type="ECO:0000256" key="5">
    <source>
        <dbReference type="SAM" id="MobiDB-lite"/>
    </source>
</evidence>
<dbReference type="AlphaFoldDB" id="A0A0C3C0S7"/>
<evidence type="ECO:0000256" key="2">
    <source>
        <dbReference type="ARBA" id="ARBA00022741"/>
    </source>
</evidence>
<dbReference type="PANTHER" id="PTHR44329">
    <property type="entry name" value="SERINE/THREONINE-PROTEIN KINASE TNNI3K-RELATED"/>
    <property type="match status" value="1"/>
</dbReference>
<dbReference type="InterPro" id="IPR051681">
    <property type="entry name" value="Ser/Thr_Kinases-Pseudokinases"/>
</dbReference>
<sequence length="894" mass="98955">MDLPTHEYRIRSQYGTKLDGLIPLVDKQYVLQRRNSLDFGCLDLWDLTGIHCFDCSHQARTIEPQFDTPLSPVKQPQLRVHKNLVCVLNDLISTATCHETSLSNTLQRHIENMTAHDTISSLVNSYRFRTELMAVASALSSQDDLRIRRALDKDDADIDRLMSDIICSDIDTKAVMQLKGVDAEQFLTVTYSILDKEVGSSEGINKLSRNRAHRLIVRLSENAGILPPSLSITGVRDCSKEVISGGGFADIFRTVYQGKPVALKCLRDFQVHQERDKVSRKFCREALLWKSVQHLNVLPFYGVDFETFLPRICMVSPWMQHGTLLKHIERLGGPRNANIDKYVCHYLYEELLETAEGLYYLHSRNIIHGDLRGNNIFIDDDWHVRIADFGLAGWADSTLATSSTSIFGSIRWMAPELYTSGMSRRTTASDVYAFGCLCLESYTGAPPFKDIRDGAVILKVIQGERPQRPTPEMSRPMSDELWDLVNLCWKHNPDGRPKMNDVKYALKDGRHAFPTIGSPSSLGVSSKSMHNKYHSGSDMKEVPRSIPTRGASALSAGRRSPLSSSLPHQSDFSSVRDSISEKHTAPYESSFHPQYPSNFHQSFSASSSPSFQPSSLPSFGSHGLATSSSSSNSSADKRSFQRHVQKTSFDHTIEREGIFSGVSSRHQVDGKPLSLDSLAGTKHWADALFDLGSIGSLGQADHSNSNTQGNSLSEQQFQNLSRSPYSNPTYPLPPGNMKGGLSAAAAAASAVMAQGYAQLDAANLAGTEDSGLDYRQFMGLAYPNMDNGSYLAHNPYTHVNPTHILPVEQGDGAFHASPLSDGWNNNIHSSSTTSPEPYNISTTWSPSSVEGTMSNRNQPRKLLSSERVDSQKKSFSNPNNSPSPQCTEVSQQYA</sequence>
<accession>A0A0C3C0S7</accession>
<dbReference type="InterPro" id="IPR001245">
    <property type="entry name" value="Ser-Thr/Tyr_kinase_cat_dom"/>
</dbReference>
<feature type="region of interest" description="Disordered" evidence="5">
    <location>
        <begin position="516"/>
        <end position="647"/>
    </location>
</feature>
<dbReference type="InterPro" id="IPR011009">
    <property type="entry name" value="Kinase-like_dom_sf"/>
</dbReference>
<feature type="compositionally biased region" description="Low complexity" evidence="5">
    <location>
        <begin position="518"/>
        <end position="528"/>
    </location>
</feature>
<protein>
    <recommendedName>
        <fullName evidence="6">Protein kinase domain-containing protein</fullName>
    </recommendedName>
</protein>
<feature type="region of interest" description="Disordered" evidence="5">
    <location>
        <begin position="700"/>
        <end position="734"/>
    </location>
</feature>
<dbReference type="PROSITE" id="PS50011">
    <property type="entry name" value="PROTEIN_KINASE_DOM"/>
    <property type="match status" value="1"/>
</dbReference>
<dbReference type="EMBL" id="KN832970">
    <property type="protein sequence ID" value="KIM92438.1"/>
    <property type="molecule type" value="Genomic_DNA"/>
</dbReference>
<evidence type="ECO:0000256" key="1">
    <source>
        <dbReference type="ARBA" id="ARBA00022679"/>
    </source>
</evidence>
<feature type="compositionally biased region" description="Polar residues" evidence="5">
    <location>
        <begin position="561"/>
        <end position="577"/>
    </location>
</feature>
<name>A0A0C3C0S7_PILCF</name>
<dbReference type="InParanoid" id="A0A0C3C0S7"/>
<dbReference type="PROSITE" id="PS00109">
    <property type="entry name" value="PROTEIN_KINASE_TYR"/>
    <property type="match status" value="1"/>
</dbReference>
<evidence type="ECO:0000313" key="7">
    <source>
        <dbReference type="EMBL" id="KIM92438.1"/>
    </source>
</evidence>
<dbReference type="GO" id="GO:0004674">
    <property type="term" value="F:protein serine/threonine kinase activity"/>
    <property type="evidence" value="ECO:0007669"/>
    <property type="project" value="TreeGrafter"/>
</dbReference>
<evidence type="ECO:0000259" key="6">
    <source>
        <dbReference type="PROSITE" id="PS50011"/>
    </source>
</evidence>
<evidence type="ECO:0000313" key="8">
    <source>
        <dbReference type="Proteomes" id="UP000054166"/>
    </source>
</evidence>
<dbReference type="SUPFAM" id="SSF56112">
    <property type="entry name" value="Protein kinase-like (PK-like)"/>
    <property type="match status" value="1"/>
</dbReference>
<feature type="compositionally biased region" description="Low complexity" evidence="5">
    <location>
        <begin position="596"/>
        <end position="634"/>
    </location>
</feature>
<reference evidence="7 8" key="1">
    <citation type="submission" date="2014-04" db="EMBL/GenBank/DDBJ databases">
        <authorList>
            <consortium name="DOE Joint Genome Institute"/>
            <person name="Kuo A."/>
            <person name="Tarkka M."/>
            <person name="Buscot F."/>
            <person name="Kohler A."/>
            <person name="Nagy L.G."/>
            <person name="Floudas D."/>
            <person name="Copeland A."/>
            <person name="Barry K.W."/>
            <person name="Cichocki N."/>
            <person name="Veneault-Fourrey C."/>
            <person name="LaButti K."/>
            <person name="Lindquist E.A."/>
            <person name="Lipzen A."/>
            <person name="Lundell T."/>
            <person name="Morin E."/>
            <person name="Murat C."/>
            <person name="Sun H."/>
            <person name="Tunlid A."/>
            <person name="Henrissat B."/>
            <person name="Grigoriev I.V."/>
            <person name="Hibbett D.S."/>
            <person name="Martin F."/>
            <person name="Nordberg H.P."/>
            <person name="Cantor M.N."/>
            <person name="Hua S.X."/>
        </authorList>
    </citation>
    <scope>NUCLEOTIDE SEQUENCE [LARGE SCALE GENOMIC DNA]</scope>
    <source>
        <strain evidence="7 8">F 1598</strain>
    </source>
</reference>
<feature type="region of interest" description="Disordered" evidence="5">
    <location>
        <begin position="825"/>
        <end position="894"/>
    </location>
</feature>
<dbReference type="PANTHER" id="PTHR44329:SF288">
    <property type="entry name" value="MITOGEN-ACTIVATED PROTEIN KINASE KINASE KINASE 20"/>
    <property type="match status" value="1"/>
</dbReference>